<dbReference type="Pfam" id="PF07701">
    <property type="entry name" value="HNOBA"/>
    <property type="match status" value="1"/>
</dbReference>
<dbReference type="InterPro" id="IPR001054">
    <property type="entry name" value="A/G_cyclase"/>
</dbReference>
<dbReference type="GO" id="GO:0038060">
    <property type="term" value="P:nitric oxide-cGMP-mediated signaling"/>
    <property type="evidence" value="ECO:0007669"/>
    <property type="project" value="TreeGrafter"/>
</dbReference>
<sequence length="265" mass="29770">MFTGIPICNSADELMLNNIFLADLGKCDISRDMYYLELQNEAEHTISLNKIKNEASRINEVLTDITHKLDTKKKLLEKIIPPAVALQLQNGIKMEPQIFKCATVLYTDIVGFTNICSNLTPMDVINLLTYVFTIFDDVCLKNNVYKIETIGDAYVLVGGIPIESKYHAFYAVNCAFDLIESLELFSKKNDKYKLKIRLGINSGPLVAGIVGNKRPRYSLFGDTSVMANSMESSALPMQVHITESTLREINVYDPVIDDGDLFTYD</sequence>
<gene>
    <name evidence="6" type="ORF">A3Q56_00780</name>
</gene>
<dbReference type="PANTHER" id="PTHR45655:SF10">
    <property type="entry name" value="SOLUBLE GUANYLATE CYCLASE 88E"/>
    <property type="match status" value="1"/>
</dbReference>
<dbReference type="PANTHER" id="PTHR45655">
    <property type="entry name" value="GUANYLATE CYCLASE SOLUBLE SUBUNIT BETA-2"/>
    <property type="match status" value="1"/>
</dbReference>
<feature type="domain" description="Guanylate cyclase" evidence="5">
    <location>
        <begin position="103"/>
        <end position="231"/>
    </location>
</feature>
<keyword evidence="3" id="KW-0456">Lyase</keyword>
<evidence type="ECO:0000256" key="2">
    <source>
        <dbReference type="ARBA" id="ARBA00022741"/>
    </source>
</evidence>
<evidence type="ECO:0000259" key="5">
    <source>
        <dbReference type="PROSITE" id="PS50125"/>
    </source>
</evidence>
<evidence type="ECO:0000256" key="3">
    <source>
        <dbReference type="ARBA" id="ARBA00023239"/>
    </source>
</evidence>
<dbReference type="EC" id="4.6.1.2" evidence="1"/>
<keyword evidence="7" id="KW-1185">Reference proteome</keyword>
<accession>A0A177BD55</accession>
<dbReference type="GO" id="GO:0008074">
    <property type="term" value="C:guanylate cyclase complex, soluble"/>
    <property type="evidence" value="ECO:0007669"/>
    <property type="project" value="TreeGrafter"/>
</dbReference>
<evidence type="ECO:0000256" key="1">
    <source>
        <dbReference type="ARBA" id="ARBA00012202"/>
    </source>
</evidence>
<dbReference type="Gene3D" id="3.30.70.1230">
    <property type="entry name" value="Nucleotide cyclase"/>
    <property type="match status" value="1"/>
</dbReference>
<dbReference type="SUPFAM" id="SSF55073">
    <property type="entry name" value="Nucleotide cyclase"/>
    <property type="match status" value="1"/>
</dbReference>
<protein>
    <recommendedName>
        <fullName evidence="1">guanylate cyclase</fullName>
        <ecNumber evidence="1">4.6.1.2</ecNumber>
    </recommendedName>
</protein>
<proteinExistence type="predicted"/>
<dbReference type="EMBL" id="LWCA01000050">
    <property type="protein sequence ID" value="OAF71461.1"/>
    <property type="molecule type" value="Genomic_DNA"/>
</dbReference>
<evidence type="ECO:0000313" key="7">
    <source>
        <dbReference type="Proteomes" id="UP000078046"/>
    </source>
</evidence>
<dbReference type="Proteomes" id="UP000078046">
    <property type="component" value="Unassembled WGS sequence"/>
</dbReference>
<dbReference type="GO" id="GO:0004383">
    <property type="term" value="F:guanylate cyclase activity"/>
    <property type="evidence" value="ECO:0007669"/>
    <property type="project" value="UniProtKB-EC"/>
</dbReference>
<dbReference type="OrthoDB" id="6127067at2759"/>
<name>A0A177BD55_9BILA</name>
<dbReference type="GO" id="GO:0070482">
    <property type="term" value="P:response to oxygen levels"/>
    <property type="evidence" value="ECO:0007669"/>
    <property type="project" value="TreeGrafter"/>
</dbReference>
<dbReference type="SMART" id="SM00044">
    <property type="entry name" value="CYCc"/>
    <property type="match status" value="1"/>
</dbReference>
<dbReference type="InterPro" id="IPR011645">
    <property type="entry name" value="HNOB_dom_associated"/>
</dbReference>
<dbReference type="PROSITE" id="PS50125">
    <property type="entry name" value="GUANYLATE_CYCLASE_2"/>
    <property type="match status" value="1"/>
</dbReference>
<dbReference type="AlphaFoldDB" id="A0A177BD55"/>
<dbReference type="Pfam" id="PF00211">
    <property type="entry name" value="Guanylate_cyc"/>
    <property type="match status" value="1"/>
</dbReference>
<dbReference type="CDD" id="cd07302">
    <property type="entry name" value="CHD"/>
    <property type="match status" value="1"/>
</dbReference>
<dbReference type="GO" id="GO:0000166">
    <property type="term" value="F:nucleotide binding"/>
    <property type="evidence" value="ECO:0007669"/>
    <property type="project" value="UniProtKB-KW"/>
</dbReference>
<evidence type="ECO:0000256" key="4">
    <source>
        <dbReference type="ARBA" id="ARBA00023293"/>
    </source>
</evidence>
<dbReference type="InterPro" id="IPR029787">
    <property type="entry name" value="Nucleotide_cyclase"/>
</dbReference>
<feature type="non-terminal residue" evidence="6">
    <location>
        <position position="265"/>
    </location>
</feature>
<reference evidence="6 7" key="1">
    <citation type="submission" date="2016-04" db="EMBL/GenBank/DDBJ databases">
        <title>The genome of Intoshia linei affirms orthonectids as highly simplified spiralians.</title>
        <authorList>
            <person name="Mikhailov K.V."/>
            <person name="Slusarev G.S."/>
            <person name="Nikitin M.A."/>
            <person name="Logacheva M.D."/>
            <person name="Penin A."/>
            <person name="Aleoshin V."/>
            <person name="Panchin Y.V."/>
        </authorList>
    </citation>
    <scope>NUCLEOTIDE SEQUENCE [LARGE SCALE GENOMIC DNA]</scope>
    <source>
        <strain evidence="6">Intl2013</strain>
        <tissue evidence="6">Whole animal</tissue>
    </source>
</reference>
<keyword evidence="2" id="KW-0547">Nucleotide-binding</keyword>
<organism evidence="6 7">
    <name type="scientific">Intoshia linei</name>
    <dbReference type="NCBI Taxonomy" id="1819745"/>
    <lineage>
        <taxon>Eukaryota</taxon>
        <taxon>Metazoa</taxon>
        <taxon>Spiralia</taxon>
        <taxon>Lophotrochozoa</taxon>
        <taxon>Mesozoa</taxon>
        <taxon>Orthonectida</taxon>
        <taxon>Rhopaluridae</taxon>
        <taxon>Intoshia</taxon>
    </lineage>
</organism>
<evidence type="ECO:0000313" key="6">
    <source>
        <dbReference type="EMBL" id="OAF71461.1"/>
    </source>
</evidence>
<keyword evidence="4" id="KW-0141">cGMP biosynthesis</keyword>
<comment type="caution">
    <text evidence="6">The sequence shown here is derived from an EMBL/GenBank/DDBJ whole genome shotgun (WGS) entry which is preliminary data.</text>
</comment>